<sequence length="172" mass="18430">MALRYRICLWWLAVQLALVGVLMWPGDLTAHARQQPPAREFVVIPVHLKSITVTALKLDVGTYGKRQQIPVFKATFDIVLKNPLLIRALQPSAPANLKALPLKGTKVDVIDVRAGVATFQKLSATASGPFGFEAKASSLQLSDAVAQVPLTPAQVAALAKLKPLVPKGGIQP</sequence>
<dbReference type="RefSeq" id="WP_338256477.1">
    <property type="nucleotide sequence ID" value="NZ_BSRI01000002.1"/>
</dbReference>
<evidence type="ECO:0000313" key="1">
    <source>
        <dbReference type="EMBL" id="GLV59712.1"/>
    </source>
</evidence>
<evidence type="ECO:0000313" key="2">
    <source>
        <dbReference type="Proteomes" id="UP001344906"/>
    </source>
</evidence>
<name>A0ABQ6FZL6_9CHLR</name>
<dbReference type="Proteomes" id="UP001344906">
    <property type="component" value="Unassembled WGS sequence"/>
</dbReference>
<keyword evidence="2" id="KW-1185">Reference proteome</keyword>
<reference evidence="1 2" key="1">
    <citation type="submission" date="2023-02" db="EMBL/GenBank/DDBJ databases">
        <title>Dictyobacter halimunensis sp. nov., a new member of the class Ktedonobacteria from forest soil in a geothermal area.</title>
        <authorList>
            <person name="Rachmania M.K."/>
            <person name="Ningsih F."/>
            <person name="Sakai Y."/>
            <person name="Yabe S."/>
            <person name="Yokota A."/>
            <person name="Sjamsuridzal W."/>
        </authorList>
    </citation>
    <scope>NUCLEOTIDE SEQUENCE [LARGE SCALE GENOMIC DNA]</scope>
    <source>
        <strain evidence="1 2">S3.2.2.5</strain>
    </source>
</reference>
<evidence type="ECO:0008006" key="3">
    <source>
        <dbReference type="Google" id="ProtNLM"/>
    </source>
</evidence>
<organism evidence="1 2">
    <name type="scientific">Dictyobacter halimunensis</name>
    <dbReference type="NCBI Taxonomy" id="3026934"/>
    <lineage>
        <taxon>Bacteria</taxon>
        <taxon>Bacillati</taxon>
        <taxon>Chloroflexota</taxon>
        <taxon>Ktedonobacteria</taxon>
        <taxon>Ktedonobacterales</taxon>
        <taxon>Dictyobacteraceae</taxon>
        <taxon>Dictyobacter</taxon>
    </lineage>
</organism>
<accession>A0ABQ6FZL6</accession>
<dbReference type="EMBL" id="BSRI01000002">
    <property type="protein sequence ID" value="GLV59712.1"/>
    <property type="molecule type" value="Genomic_DNA"/>
</dbReference>
<protein>
    <recommendedName>
        <fullName evidence="3">AMIN domain-containing protein</fullName>
    </recommendedName>
</protein>
<comment type="caution">
    <text evidence="1">The sequence shown here is derived from an EMBL/GenBank/DDBJ whole genome shotgun (WGS) entry which is preliminary data.</text>
</comment>
<gene>
    <name evidence="1" type="ORF">KDH_65380</name>
</gene>
<proteinExistence type="predicted"/>